<dbReference type="Proteomes" id="UP000030640">
    <property type="component" value="Unassembled WGS sequence"/>
</dbReference>
<feature type="compositionally biased region" description="Basic and acidic residues" evidence="1">
    <location>
        <begin position="39"/>
        <end position="53"/>
    </location>
</feature>
<evidence type="ECO:0000313" key="2">
    <source>
        <dbReference type="EMBL" id="EUD69140.1"/>
    </source>
</evidence>
<dbReference type="RefSeq" id="XP_008813842.1">
    <property type="nucleotide sequence ID" value="XM_008815620.1"/>
</dbReference>
<organism evidence="2 3">
    <name type="scientific">Plasmodium inui San Antonio 1</name>
    <dbReference type="NCBI Taxonomy" id="1237626"/>
    <lineage>
        <taxon>Eukaryota</taxon>
        <taxon>Sar</taxon>
        <taxon>Alveolata</taxon>
        <taxon>Apicomplexa</taxon>
        <taxon>Aconoidasida</taxon>
        <taxon>Haemosporida</taxon>
        <taxon>Plasmodiidae</taxon>
        <taxon>Plasmodium</taxon>
        <taxon>Plasmodium (Plasmodium)</taxon>
    </lineage>
</organism>
<evidence type="ECO:0000313" key="3">
    <source>
        <dbReference type="Proteomes" id="UP000030640"/>
    </source>
</evidence>
<proteinExistence type="predicted"/>
<keyword evidence="3" id="KW-1185">Reference proteome</keyword>
<dbReference type="VEuPathDB" id="PlasmoDB:C922_00003"/>
<sequence>MRKPDIINVRSYKGRLREGRMKPWAEPSSMSLKQLSAEKNSEKVQKGEEKSRTSTDATVRSKGGSAGEDEGRK</sequence>
<evidence type="ECO:0000256" key="1">
    <source>
        <dbReference type="SAM" id="MobiDB-lite"/>
    </source>
</evidence>
<gene>
    <name evidence="2" type="ORF">C922_00003</name>
</gene>
<dbReference type="AlphaFoldDB" id="W7ABS2"/>
<accession>W7ABS2</accession>
<feature type="compositionally biased region" description="Polar residues" evidence="1">
    <location>
        <begin position="28"/>
        <end position="38"/>
    </location>
</feature>
<dbReference type="EMBL" id="KI965460">
    <property type="protein sequence ID" value="EUD69140.1"/>
    <property type="molecule type" value="Genomic_DNA"/>
</dbReference>
<reference evidence="2 3" key="1">
    <citation type="submission" date="2013-02" db="EMBL/GenBank/DDBJ databases">
        <title>The Genome Sequence of Plasmodium inui San Antonio 1.</title>
        <authorList>
            <consortium name="The Broad Institute Genome Sequencing Platform"/>
            <consortium name="The Broad Institute Genome Sequencing Center for Infectious Disease"/>
            <person name="Neafsey D."/>
            <person name="Cheeseman I."/>
            <person name="Volkman S."/>
            <person name="Adams J."/>
            <person name="Walker B."/>
            <person name="Young S.K."/>
            <person name="Zeng Q."/>
            <person name="Gargeya S."/>
            <person name="Fitzgerald M."/>
            <person name="Haas B."/>
            <person name="Abouelleil A."/>
            <person name="Alvarado L."/>
            <person name="Arachchi H.M."/>
            <person name="Berlin A.M."/>
            <person name="Chapman S.B."/>
            <person name="Dewar J."/>
            <person name="Goldberg J."/>
            <person name="Griggs A."/>
            <person name="Gujja S."/>
            <person name="Hansen M."/>
            <person name="Howarth C."/>
            <person name="Imamovic A."/>
            <person name="Larimer J."/>
            <person name="McCowan C."/>
            <person name="Murphy C."/>
            <person name="Neiman D."/>
            <person name="Pearson M."/>
            <person name="Priest M."/>
            <person name="Roberts A."/>
            <person name="Saif S."/>
            <person name="Shea T."/>
            <person name="Sisk P."/>
            <person name="Sykes S."/>
            <person name="Wortman J."/>
            <person name="Nusbaum C."/>
            <person name="Birren B."/>
        </authorList>
    </citation>
    <scope>NUCLEOTIDE SEQUENCE [LARGE SCALE GENOMIC DNA]</scope>
    <source>
        <strain evidence="2 3">San Antonio 1</strain>
    </source>
</reference>
<dbReference type="GeneID" id="20035277"/>
<protein>
    <submittedName>
        <fullName evidence="2">Uncharacterized protein</fullName>
    </submittedName>
</protein>
<name>W7ABS2_9APIC</name>
<feature type="region of interest" description="Disordered" evidence="1">
    <location>
        <begin position="1"/>
        <end position="73"/>
    </location>
</feature>